<organism evidence="3 4">
    <name type="scientific">Austropuccinia psidii MF-1</name>
    <dbReference type="NCBI Taxonomy" id="1389203"/>
    <lineage>
        <taxon>Eukaryota</taxon>
        <taxon>Fungi</taxon>
        <taxon>Dikarya</taxon>
        <taxon>Basidiomycota</taxon>
        <taxon>Pucciniomycotina</taxon>
        <taxon>Pucciniomycetes</taxon>
        <taxon>Pucciniales</taxon>
        <taxon>Sphaerophragmiaceae</taxon>
        <taxon>Austropuccinia</taxon>
    </lineage>
</organism>
<dbReference type="Pfam" id="PF00856">
    <property type="entry name" value="SET"/>
    <property type="match status" value="1"/>
</dbReference>
<keyword evidence="4" id="KW-1185">Reference proteome</keyword>
<comment type="caution">
    <text evidence="3">The sequence shown here is derived from an EMBL/GenBank/DDBJ whole genome shotgun (WGS) entry which is preliminary data.</text>
</comment>
<evidence type="ECO:0000259" key="2">
    <source>
        <dbReference type="PROSITE" id="PS50280"/>
    </source>
</evidence>
<dbReference type="Gene3D" id="2.170.270.10">
    <property type="entry name" value="SET domain"/>
    <property type="match status" value="1"/>
</dbReference>
<feature type="compositionally biased region" description="Low complexity" evidence="1">
    <location>
        <begin position="7"/>
        <end position="26"/>
    </location>
</feature>
<protein>
    <recommendedName>
        <fullName evidence="2">SET domain-containing protein</fullName>
    </recommendedName>
</protein>
<gene>
    <name evidence="3" type="ORF">O181_026255</name>
</gene>
<dbReference type="Gene3D" id="1.25.40.10">
    <property type="entry name" value="Tetratricopeptide repeat domain"/>
    <property type="match status" value="1"/>
</dbReference>
<dbReference type="EMBL" id="AVOT02008703">
    <property type="protein sequence ID" value="MBW0486540.1"/>
    <property type="molecule type" value="Genomic_DNA"/>
</dbReference>
<dbReference type="PANTHER" id="PTHR47332">
    <property type="entry name" value="SET DOMAIN-CONTAINING PROTEIN 5"/>
    <property type="match status" value="1"/>
</dbReference>
<dbReference type="AlphaFoldDB" id="A0A9Q3CP21"/>
<dbReference type="InterPro" id="IPR001214">
    <property type="entry name" value="SET_dom"/>
</dbReference>
<evidence type="ECO:0000313" key="3">
    <source>
        <dbReference type="EMBL" id="MBW0486540.1"/>
    </source>
</evidence>
<sequence>MQGMPDKLSNNQPSNLKKKSNSNSSPTPCPASIDLSSDSNLWLICFSLAIIAILFSQEISDYIYANDEAHILKHQSSLRTPNISAWSVVPMSSRGGGYGVIANRDIHPGELIMKEAPLVRIQTTHSSVDKANRRIYQIIQGLSGEDRSRFLSLSNAWENADNQANLLSKYTGILQTNGISAGVGFTAIFPSIARLNHACVGAVNALSNWRLNERVQVVHVTKRIRAGEEIFLPYFDSKLPREDRQTLLLQAYRFNCTCAVCSLDEHKSKESDSRITRINSLKATLSAWSARSIGGGEAIRLIESAIKLMHEEGMTYEFGQLYADAAHIASAHSDFQSSKRYALLAAQHFTIEIGPDSIEVAVAKKIAKNPTSSNVWATRTQETI</sequence>
<evidence type="ECO:0000256" key="1">
    <source>
        <dbReference type="SAM" id="MobiDB-lite"/>
    </source>
</evidence>
<name>A0A9Q3CP21_9BASI</name>
<dbReference type="Proteomes" id="UP000765509">
    <property type="component" value="Unassembled WGS sequence"/>
</dbReference>
<dbReference type="InterPro" id="IPR011990">
    <property type="entry name" value="TPR-like_helical_dom_sf"/>
</dbReference>
<dbReference type="InterPro" id="IPR053185">
    <property type="entry name" value="SET_domain_protein"/>
</dbReference>
<reference evidence="3" key="1">
    <citation type="submission" date="2021-03" db="EMBL/GenBank/DDBJ databases">
        <title>Draft genome sequence of rust myrtle Austropuccinia psidii MF-1, a brazilian biotype.</title>
        <authorList>
            <person name="Quecine M.C."/>
            <person name="Pachon D.M.R."/>
            <person name="Bonatelli M.L."/>
            <person name="Correr F.H."/>
            <person name="Franceschini L.M."/>
            <person name="Leite T.F."/>
            <person name="Margarido G.R.A."/>
            <person name="Almeida C.A."/>
            <person name="Ferrarezi J.A."/>
            <person name="Labate C.A."/>
        </authorList>
    </citation>
    <scope>NUCLEOTIDE SEQUENCE</scope>
    <source>
        <strain evidence="3">MF-1</strain>
    </source>
</reference>
<feature type="domain" description="SET" evidence="2">
    <location>
        <begin position="86"/>
        <end position="235"/>
    </location>
</feature>
<dbReference type="CDD" id="cd20071">
    <property type="entry name" value="SET_SMYD"/>
    <property type="match status" value="1"/>
</dbReference>
<proteinExistence type="predicted"/>
<accession>A0A9Q3CP21</accession>
<dbReference type="PANTHER" id="PTHR47332:SF4">
    <property type="entry name" value="SET DOMAIN-CONTAINING PROTEIN 5"/>
    <property type="match status" value="1"/>
</dbReference>
<feature type="region of interest" description="Disordered" evidence="1">
    <location>
        <begin position="1"/>
        <end position="29"/>
    </location>
</feature>
<evidence type="ECO:0000313" key="4">
    <source>
        <dbReference type="Proteomes" id="UP000765509"/>
    </source>
</evidence>
<dbReference type="SUPFAM" id="SSF82199">
    <property type="entry name" value="SET domain"/>
    <property type="match status" value="1"/>
</dbReference>
<dbReference type="PROSITE" id="PS50280">
    <property type="entry name" value="SET"/>
    <property type="match status" value="1"/>
</dbReference>
<dbReference type="OrthoDB" id="265717at2759"/>
<dbReference type="InterPro" id="IPR046341">
    <property type="entry name" value="SET_dom_sf"/>
</dbReference>